<gene>
    <name evidence="3" type="ORF">S01H1_84217</name>
</gene>
<feature type="non-terminal residue" evidence="3">
    <location>
        <position position="49"/>
    </location>
</feature>
<dbReference type="Pfam" id="PF02899">
    <property type="entry name" value="Phage_int_SAM_1"/>
    <property type="match status" value="1"/>
</dbReference>
<feature type="domain" description="Core-binding (CB)" evidence="2">
    <location>
        <begin position="1"/>
        <end position="49"/>
    </location>
</feature>
<dbReference type="InterPro" id="IPR010998">
    <property type="entry name" value="Integrase_recombinase_N"/>
</dbReference>
<dbReference type="AlphaFoldDB" id="X0Y6C0"/>
<reference evidence="3" key="1">
    <citation type="journal article" date="2014" name="Front. Microbiol.">
        <title>High frequency of phylogenetically diverse reductive dehalogenase-homologous genes in deep subseafloor sedimentary metagenomes.</title>
        <authorList>
            <person name="Kawai M."/>
            <person name="Futagami T."/>
            <person name="Toyoda A."/>
            <person name="Takaki Y."/>
            <person name="Nishi S."/>
            <person name="Hori S."/>
            <person name="Arai W."/>
            <person name="Tsubouchi T."/>
            <person name="Morono Y."/>
            <person name="Uchiyama I."/>
            <person name="Ito T."/>
            <person name="Fujiyama A."/>
            <person name="Inagaki F."/>
            <person name="Takami H."/>
        </authorList>
    </citation>
    <scope>NUCLEOTIDE SEQUENCE</scope>
    <source>
        <strain evidence="3">Expedition CK06-06</strain>
    </source>
</reference>
<organism evidence="3">
    <name type="scientific">marine sediment metagenome</name>
    <dbReference type="NCBI Taxonomy" id="412755"/>
    <lineage>
        <taxon>unclassified sequences</taxon>
        <taxon>metagenomes</taxon>
        <taxon>ecological metagenomes</taxon>
    </lineage>
</organism>
<dbReference type="InterPro" id="IPR004107">
    <property type="entry name" value="Integrase_SAM-like_N"/>
</dbReference>
<protein>
    <recommendedName>
        <fullName evidence="2">Core-binding (CB) domain-containing protein</fullName>
    </recommendedName>
</protein>
<dbReference type="InterPro" id="IPR044068">
    <property type="entry name" value="CB"/>
</dbReference>
<proteinExistence type="predicted"/>
<dbReference type="SUPFAM" id="SSF47823">
    <property type="entry name" value="lambda integrase-like, N-terminal domain"/>
    <property type="match status" value="1"/>
</dbReference>
<dbReference type="EMBL" id="BARS01057443">
    <property type="protein sequence ID" value="GAG51305.1"/>
    <property type="molecule type" value="Genomic_DNA"/>
</dbReference>
<evidence type="ECO:0000259" key="2">
    <source>
        <dbReference type="PROSITE" id="PS51900"/>
    </source>
</evidence>
<dbReference type="Gene3D" id="1.10.150.130">
    <property type="match status" value="1"/>
</dbReference>
<evidence type="ECO:0000313" key="3">
    <source>
        <dbReference type="EMBL" id="GAG51305.1"/>
    </source>
</evidence>
<evidence type="ECO:0000256" key="1">
    <source>
        <dbReference type="ARBA" id="ARBA00023125"/>
    </source>
</evidence>
<dbReference type="PROSITE" id="PS51900">
    <property type="entry name" value="CB"/>
    <property type="match status" value="1"/>
</dbReference>
<sequence>MKTLIERFSTYLKHERAVSPHTCKNYLVDLQQFLGFLEERFPGIQTKGE</sequence>
<dbReference type="GO" id="GO:0003677">
    <property type="term" value="F:DNA binding"/>
    <property type="evidence" value="ECO:0007669"/>
    <property type="project" value="UniProtKB-KW"/>
</dbReference>
<name>X0Y6C0_9ZZZZ</name>
<keyword evidence="1" id="KW-0238">DNA-binding</keyword>
<comment type="caution">
    <text evidence="3">The sequence shown here is derived from an EMBL/GenBank/DDBJ whole genome shotgun (WGS) entry which is preliminary data.</text>
</comment>
<dbReference type="GO" id="GO:0015074">
    <property type="term" value="P:DNA integration"/>
    <property type="evidence" value="ECO:0007669"/>
    <property type="project" value="InterPro"/>
</dbReference>
<accession>X0Y6C0</accession>